<comment type="caution">
    <text evidence="1">The sequence shown here is derived from an EMBL/GenBank/DDBJ whole genome shotgun (WGS) entry which is preliminary data.</text>
</comment>
<organism evidence="1 2">
    <name type="scientific">Leptospira vanthielii</name>
    <dbReference type="NCBI Taxonomy" id="293085"/>
    <lineage>
        <taxon>Bacteria</taxon>
        <taxon>Pseudomonadati</taxon>
        <taxon>Spirochaetota</taxon>
        <taxon>Spirochaetia</taxon>
        <taxon>Leptospirales</taxon>
        <taxon>Leptospiraceae</taxon>
        <taxon>Leptospira</taxon>
    </lineage>
</organism>
<proteinExistence type="predicted"/>
<name>A0ABY2NSU0_9LEPT</name>
<gene>
    <name evidence="1" type="ORF">EHQ95_02795</name>
</gene>
<evidence type="ECO:0000313" key="2">
    <source>
        <dbReference type="Proteomes" id="UP000298112"/>
    </source>
</evidence>
<keyword evidence="2" id="KW-1185">Reference proteome</keyword>
<evidence type="ECO:0000313" key="1">
    <source>
        <dbReference type="EMBL" id="TGM60302.1"/>
    </source>
</evidence>
<accession>A0ABY2NSU0</accession>
<sequence length="67" mass="7630">MDENLKKAMSDAIALVRDEKYFAEVTPSVDNHASKTKIDGWKSEIKNSVKKYQIENYLSESFGQTNS</sequence>
<protein>
    <submittedName>
        <fullName evidence="1">Uncharacterized protein</fullName>
    </submittedName>
</protein>
<dbReference type="Proteomes" id="UP000298112">
    <property type="component" value="Unassembled WGS sequence"/>
</dbReference>
<dbReference type="RefSeq" id="WP_135656996.1">
    <property type="nucleotide sequence ID" value="NZ_RQHF01000009.1"/>
</dbReference>
<reference evidence="2" key="1">
    <citation type="journal article" date="2019" name="PLoS Negl. Trop. Dis.">
        <title>Revisiting the worldwide diversity of Leptospira species in the environment.</title>
        <authorList>
            <person name="Vincent A.T."/>
            <person name="Schiettekatte O."/>
            <person name="Bourhy P."/>
            <person name="Veyrier F.J."/>
            <person name="Picardeau M."/>
        </authorList>
    </citation>
    <scope>NUCLEOTIDE SEQUENCE [LARGE SCALE GENOMIC DNA]</scope>
    <source>
        <strain evidence="2">201601955</strain>
    </source>
</reference>
<dbReference type="EMBL" id="RQHF01000009">
    <property type="protein sequence ID" value="TGM60302.1"/>
    <property type="molecule type" value="Genomic_DNA"/>
</dbReference>